<dbReference type="EMBL" id="JBAHYK010000736">
    <property type="protein sequence ID" value="KAL0571644.1"/>
    <property type="molecule type" value="Genomic_DNA"/>
</dbReference>
<gene>
    <name evidence="1" type="ORF">V5O48_010317</name>
</gene>
<reference evidence="1 2" key="1">
    <citation type="submission" date="2024-02" db="EMBL/GenBank/DDBJ databases">
        <title>A draft genome for the cacao thread blight pathogen Marasmius crinis-equi.</title>
        <authorList>
            <person name="Cohen S.P."/>
            <person name="Baruah I.K."/>
            <person name="Amoako-Attah I."/>
            <person name="Bukari Y."/>
            <person name="Meinhardt L.W."/>
            <person name="Bailey B.A."/>
        </authorList>
    </citation>
    <scope>NUCLEOTIDE SEQUENCE [LARGE SCALE GENOMIC DNA]</scope>
    <source>
        <strain evidence="1 2">GH-76</strain>
    </source>
</reference>
<proteinExistence type="predicted"/>
<organism evidence="1 2">
    <name type="scientific">Marasmius crinis-equi</name>
    <dbReference type="NCBI Taxonomy" id="585013"/>
    <lineage>
        <taxon>Eukaryota</taxon>
        <taxon>Fungi</taxon>
        <taxon>Dikarya</taxon>
        <taxon>Basidiomycota</taxon>
        <taxon>Agaricomycotina</taxon>
        <taxon>Agaricomycetes</taxon>
        <taxon>Agaricomycetidae</taxon>
        <taxon>Agaricales</taxon>
        <taxon>Marasmiineae</taxon>
        <taxon>Marasmiaceae</taxon>
        <taxon>Marasmius</taxon>
    </lineage>
</organism>
<name>A0ABR3F8Q5_9AGAR</name>
<keyword evidence="2" id="KW-1185">Reference proteome</keyword>
<dbReference type="Proteomes" id="UP001465976">
    <property type="component" value="Unassembled WGS sequence"/>
</dbReference>
<evidence type="ECO:0000313" key="1">
    <source>
        <dbReference type="EMBL" id="KAL0571644.1"/>
    </source>
</evidence>
<accession>A0ABR3F8Q5</accession>
<comment type="caution">
    <text evidence="1">The sequence shown here is derived from an EMBL/GenBank/DDBJ whole genome shotgun (WGS) entry which is preliminary data.</text>
</comment>
<sequence length="248" mass="27831">MDTRFIFSYQNDIRDCKIHLLEPGTRGTAIVGGLIETNSTTQRTHLKSLLPTGSLISSTELEEPYGTEDTRCYVHRFIDLPCSFPGLHFAIRIEKWVWPVGHTGPFQNDPKLFRISDPSVPEDTDLFVAYHPNSDSYEIMRLSCWTRRELRPIADIRRVTADGDSNEIVLSIYPEAMEVQFFTEIALAVVLVFEAKKLGETLFYSGSDVPEALPPTPVTGTGLQPGNVSDPLQRTRRADVVMVEVQGS</sequence>
<protein>
    <submittedName>
        <fullName evidence="1">Uncharacterized protein</fullName>
    </submittedName>
</protein>
<evidence type="ECO:0000313" key="2">
    <source>
        <dbReference type="Proteomes" id="UP001465976"/>
    </source>
</evidence>